<evidence type="ECO:0000256" key="3">
    <source>
        <dbReference type="ARBA" id="ARBA00022598"/>
    </source>
</evidence>
<dbReference type="NCBIfam" id="TIGR00877">
    <property type="entry name" value="purD"/>
    <property type="match status" value="1"/>
</dbReference>
<dbReference type="Pfam" id="PF01071">
    <property type="entry name" value="GARS_A"/>
    <property type="match status" value="1"/>
</dbReference>
<evidence type="ECO:0000256" key="4">
    <source>
        <dbReference type="ARBA" id="ARBA00022741"/>
    </source>
</evidence>
<dbReference type="InterPro" id="IPR011761">
    <property type="entry name" value="ATP-grasp"/>
</dbReference>
<organism evidence="11">
    <name type="scientific">hydrothermal vent metagenome</name>
    <dbReference type="NCBI Taxonomy" id="652676"/>
    <lineage>
        <taxon>unclassified sequences</taxon>
        <taxon>metagenomes</taxon>
        <taxon>ecological metagenomes</taxon>
    </lineage>
</organism>
<dbReference type="InterPro" id="IPR013815">
    <property type="entry name" value="ATP_grasp_subdomain_1"/>
</dbReference>
<dbReference type="UniPathway" id="UPA00074">
    <property type="reaction ID" value="UER00125"/>
</dbReference>
<dbReference type="Gene3D" id="3.90.600.10">
    <property type="entry name" value="Phosphoribosylglycinamide synthetase, C-terminal domain"/>
    <property type="match status" value="1"/>
</dbReference>
<dbReference type="SUPFAM" id="SSF56059">
    <property type="entry name" value="Glutathione synthetase ATP-binding domain-like"/>
    <property type="match status" value="1"/>
</dbReference>
<dbReference type="InterPro" id="IPR000115">
    <property type="entry name" value="PRibGlycinamide_synth"/>
</dbReference>
<evidence type="ECO:0000256" key="9">
    <source>
        <dbReference type="ARBA" id="ARBA00042864"/>
    </source>
</evidence>
<evidence type="ECO:0000313" key="11">
    <source>
        <dbReference type="EMBL" id="VAW07401.1"/>
    </source>
</evidence>
<dbReference type="GO" id="GO:0009113">
    <property type="term" value="P:purine nucleobase biosynthetic process"/>
    <property type="evidence" value="ECO:0007669"/>
    <property type="project" value="InterPro"/>
</dbReference>
<keyword evidence="3 11" id="KW-0436">Ligase</keyword>
<dbReference type="PROSITE" id="PS00184">
    <property type="entry name" value="GARS"/>
    <property type="match status" value="1"/>
</dbReference>
<keyword evidence="6" id="KW-0067">ATP-binding</keyword>
<dbReference type="HAMAP" id="MF_00138">
    <property type="entry name" value="GARS"/>
    <property type="match status" value="1"/>
</dbReference>
<dbReference type="Pfam" id="PF02844">
    <property type="entry name" value="GARS_N"/>
    <property type="match status" value="1"/>
</dbReference>
<comment type="pathway">
    <text evidence="1">Purine metabolism; IMP biosynthesis via de novo pathway; N(1)-(5-phospho-D-ribosyl)glycinamide from 5-phospho-alpha-D-ribose 1-diphosphate: step 2/2.</text>
</comment>
<dbReference type="InterPro" id="IPR020559">
    <property type="entry name" value="PRibGlycinamide_synth_CS"/>
</dbReference>
<dbReference type="EC" id="6.3.4.13" evidence="2"/>
<dbReference type="SMART" id="SM01209">
    <property type="entry name" value="GARS_A"/>
    <property type="match status" value="1"/>
</dbReference>
<proteinExistence type="inferred from homology"/>
<dbReference type="SUPFAM" id="SSF51246">
    <property type="entry name" value="Rudiment single hybrid motif"/>
    <property type="match status" value="1"/>
</dbReference>
<dbReference type="GO" id="GO:0004637">
    <property type="term" value="F:phosphoribosylamine-glycine ligase activity"/>
    <property type="evidence" value="ECO:0007669"/>
    <property type="project" value="UniProtKB-EC"/>
</dbReference>
<evidence type="ECO:0000256" key="6">
    <source>
        <dbReference type="ARBA" id="ARBA00022840"/>
    </source>
</evidence>
<keyword evidence="4" id="KW-0547">Nucleotide-binding</keyword>
<evidence type="ECO:0000259" key="10">
    <source>
        <dbReference type="PROSITE" id="PS50975"/>
    </source>
</evidence>
<dbReference type="Gene3D" id="3.30.470.20">
    <property type="entry name" value="ATP-grasp fold, B domain"/>
    <property type="match status" value="1"/>
</dbReference>
<dbReference type="InterPro" id="IPR020562">
    <property type="entry name" value="PRibGlycinamide_synth_N"/>
</dbReference>
<feature type="domain" description="ATP-grasp" evidence="10">
    <location>
        <begin position="108"/>
        <end position="313"/>
    </location>
</feature>
<dbReference type="PROSITE" id="PS50975">
    <property type="entry name" value="ATP_GRASP"/>
    <property type="match status" value="1"/>
</dbReference>
<evidence type="ECO:0000256" key="8">
    <source>
        <dbReference type="ARBA" id="ARBA00042242"/>
    </source>
</evidence>
<dbReference type="InterPro" id="IPR020561">
    <property type="entry name" value="PRibGlycinamid_synth_ATP-grasp"/>
</dbReference>
<comment type="similarity">
    <text evidence="7">Belongs to the GARS family.</text>
</comment>
<name>A0A3B0SMA6_9ZZZZ</name>
<reference evidence="11" key="1">
    <citation type="submission" date="2018-06" db="EMBL/GenBank/DDBJ databases">
        <authorList>
            <person name="Zhirakovskaya E."/>
        </authorList>
    </citation>
    <scope>NUCLEOTIDE SEQUENCE</scope>
</reference>
<dbReference type="InterPro" id="IPR016185">
    <property type="entry name" value="PreATP-grasp_dom_sf"/>
</dbReference>
<dbReference type="GO" id="GO:0046872">
    <property type="term" value="F:metal ion binding"/>
    <property type="evidence" value="ECO:0007669"/>
    <property type="project" value="InterPro"/>
</dbReference>
<dbReference type="InterPro" id="IPR011054">
    <property type="entry name" value="Rudment_hybrid_motif"/>
</dbReference>
<evidence type="ECO:0000256" key="7">
    <source>
        <dbReference type="ARBA" id="ARBA00038345"/>
    </source>
</evidence>
<dbReference type="EMBL" id="UOEK01000400">
    <property type="protein sequence ID" value="VAW07401.1"/>
    <property type="molecule type" value="Genomic_DNA"/>
</dbReference>
<evidence type="ECO:0000256" key="5">
    <source>
        <dbReference type="ARBA" id="ARBA00022755"/>
    </source>
</evidence>
<accession>A0A3B0SMA6</accession>
<dbReference type="PANTHER" id="PTHR43472">
    <property type="entry name" value="PHOSPHORIBOSYLAMINE--GLYCINE LIGASE"/>
    <property type="match status" value="1"/>
</dbReference>
<dbReference type="SMART" id="SM01210">
    <property type="entry name" value="GARS_C"/>
    <property type="match status" value="1"/>
</dbReference>
<gene>
    <name evidence="11" type="ORF">MNBD_ACTINO02-1871</name>
</gene>
<dbReference type="AlphaFoldDB" id="A0A3B0SMA6"/>
<dbReference type="Pfam" id="PF02843">
    <property type="entry name" value="GARS_C"/>
    <property type="match status" value="1"/>
</dbReference>
<sequence>MNVMLIGGGGREHAMGWKLRQSPRLTNLLSIPGNPGLAQLGAVFPDIDPTDVEAICDLAIANAIDLVVVGPEAPLAAGLIDALDAAGIRAFGPTRDAARLESSKAFSKDIMQRAGIATAKAATFTDADEAAAYLAQATPPYVVKADGLAAGKGVLVTEGLLAAQGWARSCIAGHFGPAGETVVVEEFLDGREVSVFMLCDGVKAIGLEPARDYKRLLDGARGPNTGGMGSYSPAIDLPENLVETTINDVALPVLRVMEQDGIVFKGFLYVGLMLTADGPKVVEFNCRLGDPETQVVLPRLEEDFLTLIDQAIDGNLPTEPLSWSKDACVNVVLAAPGYPESPETGYPVRGLESIEDAIIFHAGTTLTTDGVVTGGGRVVNVVGTGPTVAAARGVAYRAIDKIRFTGKQNRTDIATN</sequence>
<dbReference type="InterPro" id="IPR037123">
    <property type="entry name" value="PRibGlycinamide_synth_C_sf"/>
</dbReference>
<dbReference type="GO" id="GO:0005524">
    <property type="term" value="F:ATP binding"/>
    <property type="evidence" value="ECO:0007669"/>
    <property type="project" value="UniProtKB-KW"/>
</dbReference>
<protein>
    <recommendedName>
        <fullName evidence="2">phosphoribosylamine--glycine ligase</fullName>
        <ecNumber evidence="2">6.3.4.13</ecNumber>
    </recommendedName>
    <alternativeName>
        <fullName evidence="8">Glycinamide ribonucleotide synthetase</fullName>
    </alternativeName>
    <alternativeName>
        <fullName evidence="9">Phosphoribosylglycinamide synthetase</fullName>
    </alternativeName>
</protein>
<dbReference type="InterPro" id="IPR020560">
    <property type="entry name" value="PRibGlycinamide_synth_C-dom"/>
</dbReference>
<keyword evidence="5" id="KW-0658">Purine biosynthesis</keyword>
<evidence type="ECO:0000256" key="2">
    <source>
        <dbReference type="ARBA" id="ARBA00013255"/>
    </source>
</evidence>
<dbReference type="PANTHER" id="PTHR43472:SF1">
    <property type="entry name" value="PHOSPHORIBOSYLAMINE--GLYCINE LIGASE, CHLOROPLASTIC"/>
    <property type="match status" value="1"/>
</dbReference>
<dbReference type="GO" id="GO:0006189">
    <property type="term" value="P:'de novo' IMP biosynthetic process"/>
    <property type="evidence" value="ECO:0007669"/>
    <property type="project" value="UniProtKB-UniPathway"/>
</dbReference>
<dbReference type="Gene3D" id="3.40.50.20">
    <property type="match status" value="1"/>
</dbReference>
<dbReference type="Gene3D" id="3.30.1490.20">
    <property type="entry name" value="ATP-grasp fold, A domain"/>
    <property type="match status" value="1"/>
</dbReference>
<dbReference type="SUPFAM" id="SSF52440">
    <property type="entry name" value="PreATP-grasp domain"/>
    <property type="match status" value="1"/>
</dbReference>
<evidence type="ECO:0000256" key="1">
    <source>
        <dbReference type="ARBA" id="ARBA00005174"/>
    </source>
</evidence>